<feature type="transmembrane region" description="Helical" evidence="1">
    <location>
        <begin position="7"/>
        <end position="27"/>
    </location>
</feature>
<dbReference type="OrthoDB" id="1099119at2"/>
<proteinExistence type="predicted"/>
<name>A0A397R3A9_9MOLU</name>
<gene>
    <name evidence="2" type="ORF">EI71_01778</name>
</gene>
<organism evidence="2 3">
    <name type="scientific">Anaeroplasma bactoclasticum</name>
    <dbReference type="NCBI Taxonomy" id="2088"/>
    <lineage>
        <taxon>Bacteria</taxon>
        <taxon>Bacillati</taxon>
        <taxon>Mycoplasmatota</taxon>
        <taxon>Mollicutes</taxon>
        <taxon>Anaeroplasmatales</taxon>
        <taxon>Anaeroplasmataceae</taxon>
        <taxon>Anaeroplasma</taxon>
    </lineage>
</organism>
<comment type="caution">
    <text evidence="2">The sequence shown here is derived from an EMBL/GenBank/DDBJ whole genome shotgun (WGS) entry which is preliminary data.</text>
</comment>
<reference evidence="2 3" key="1">
    <citation type="submission" date="2018-08" db="EMBL/GenBank/DDBJ databases">
        <title>Genomic Encyclopedia of Archaeal and Bacterial Type Strains, Phase II (KMG-II): from individual species to whole genera.</title>
        <authorList>
            <person name="Goeker M."/>
        </authorList>
    </citation>
    <scope>NUCLEOTIDE SEQUENCE [LARGE SCALE GENOMIC DNA]</scope>
    <source>
        <strain evidence="2 3">ATCC 27112</strain>
    </source>
</reference>
<evidence type="ECO:0000313" key="3">
    <source>
        <dbReference type="Proteomes" id="UP000266506"/>
    </source>
</evidence>
<dbReference type="InParanoid" id="A0A397R3A9"/>
<evidence type="ECO:0000256" key="1">
    <source>
        <dbReference type="SAM" id="Phobius"/>
    </source>
</evidence>
<keyword evidence="1" id="KW-0812">Transmembrane</keyword>
<dbReference type="EMBL" id="QXEV01000030">
    <property type="protein sequence ID" value="RIA64901.1"/>
    <property type="molecule type" value="Genomic_DNA"/>
</dbReference>
<dbReference type="Proteomes" id="UP000266506">
    <property type="component" value="Unassembled WGS sequence"/>
</dbReference>
<keyword evidence="3" id="KW-1185">Reference proteome</keyword>
<sequence length="1508" mass="166833">MVKRFYMALITILCAIGITIVVSYAWFLNDENVDPIAQGYSGEAYFAYGNGGSTDNGGKPYGINTPRHLYNLAWLCYLDPANYANKNYEIDPSLQGSLDMYGWTLPPIGKDNAAFTGTFNGNGKTIYRLTTSNDLDDMDRKPNSISSDEIVDNTNQLKNAKSIGFFGNISGNGSTQVHDFYLQNTTVKTATSATCAGIVAGYVDGKIENVGVISSGLDLGNTAHSATHGSNVSDYTVVGYATENYTTTVANSKTVVYNATTSFSHFNYRGMGQQTAWGGSMDMQKLYNRIKTSTNSGTTGPSYTTAEVRRYTNDDTYTVTNTQTGTGSNYKLKEWGGINGSYLKDYVSNTNEAFQSLGALYKDVYSIRIDGLEKTGYKIHDGNNHYLSYDVDNDEYKTVDSAENATIWLFENSKLYTFDEKEFSTTIIRYLNGTTDLVSVLTSTSSTTWTWDSTFNTFKYTYNNYVYYLNCVDGVFKMCKSYIITDNNGNYMRINNGNIENTRDVDLATKWVFSIDGEYPRGYIYEINDSAKRISYSGSSLVVNDSGSYFSYDGTNISTGNGIIKFDGNNWVWAVSETFLIHQNGHYLNYNNGLSDTTNRGQAIVFYLSGTLSNTNGTGKIYFSDGNNTRYLRYNNGLTTTINQNDSGTDWAHDTYGYYYNDNGTRRYIKYDGSWRVDSSGEYYISYNGNYLSANGTTISNAITQSTATSWKFSNFYNGSGTISTVNNNTTYYLQSPTVQSGYIGYLSLTTTSHDFVTTNGYLKDSSTNCYVIYYEYGDDYPVWWTYNGQDTVLTFTAVEGQFANVIAYSSDISIIVQANSNISRAANGTYNLVSTYSKQTSVFNYIPINAADSTPYNVADNNTGYIMSGGYEGESGTDIRVSEFDQKYKASSWSSSGSVGWGIEGSYDGGWTANSIYTVGSRGVGKIKDSTGSVSGIVYDNTNESNLIFSKLADSKSQLGTTLSSSGSKVYGLHFMDAQISKNHVVIPSKVKINGEEKSNYQMPEDCIDFTLKSKGFINFFSGYYYSSRTSDSNYGIRNDAFFSLHEIIRDSSDKITQIRHILQVYKRKSDNTYVYYYEDIDNPSEKGYYYYNPEYDGETVLTKYITVASVSTNEYDLMFDKNWIEDPEGNWTSNPIQWSNHRNCIFYFEIPVNKGEYALGSVKDKNGTYLIYLDIGANASIVDRTQITQETSHTVAKYVYPNGIQILSAQLSENETFDVTNSFVAIVPAGTQGQVNVSMTNDSSGQISQALNMSYSGDGIIVTNGTVVPHQRDGTTHNLTTTGAINNTTTKTLKFIDFNNGTNKLYYVTVTKVGTATATYDVYRISGSTETLITDTTSTKAEYGLLIPGTGTNAGYGVAPTSAENLITSNSIIFRNTENDKILEYKFDLPGNYSNIEESYKMTIGEITNAYTINSKNISSGTDKYQDGNYYLQHVYRMTGNTITVAITAPSGATTTDYDSTIKISVYEPNKVEATGDTAPGYIFTINGTQIASTNTTIDVTATAAS</sequence>
<accession>A0A397R3A9</accession>
<dbReference type="RefSeq" id="WP_119016855.1">
    <property type="nucleotide sequence ID" value="NZ_QXEV01000030.1"/>
</dbReference>
<keyword evidence="1" id="KW-1133">Transmembrane helix</keyword>
<keyword evidence="1" id="KW-0472">Membrane</keyword>
<protein>
    <submittedName>
        <fullName evidence="2">Uncharacterized protein</fullName>
    </submittedName>
</protein>
<evidence type="ECO:0000313" key="2">
    <source>
        <dbReference type="EMBL" id="RIA64901.1"/>
    </source>
</evidence>